<dbReference type="InterPro" id="IPR000845">
    <property type="entry name" value="Nucleoside_phosphorylase_d"/>
</dbReference>
<dbReference type="NCBIfam" id="TIGR01704">
    <property type="entry name" value="MTA_SAH-Nsdase"/>
    <property type="match status" value="1"/>
</dbReference>
<dbReference type="EC" id="3.2.2.9" evidence="2"/>
<keyword evidence="7" id="KW-0326">Glycosidase</keyword>
<dbReference type="PANTHER" id="PTHR46832:SF1">
    <property type="entry name" value="5'-METHYLTHIOADENOSINE_S-ADENOSYLHOMOCYSTEINE NUCLEOSIDASE"/>
    <property type="match status" value="1"/>
</dbReference>
<dbReference type="InterPro" id="IPR010049">
    <property type="entry name" value="MTA_SAH_Nsdase"/>
</dbReference>
<dbReference type="Gene3D" id="3.40.50.1580">
    <property type="entry name" value="Nucleoside phosphorylase domain"/>
    <property type="match status" value="1"/>
</dbReference>
<comment type="pathway">
    <text evidence="1">Amino-acid biosynthesis; L-methionine biosynthesis via salvage pathway; S-methyl-5-thio-alpha-D-ribose 1-phosphate from S-methyl-5'-thioadenosine (hydrolase route): step 1/2.</text>
</comment>
<protein>
    <recommendedName>
        <fullName evidence="2">adenosylhomocysteine nucleosidase</fullName>
        <ecNumber evidence="2">3.2.2.9</ecNumber>
    </recommendedName>
</protein>
<evidence type="ECO:0000259" key="6">
    <source>
        <dbReference type="Pfam" id="PF01048"/>
    </source>
</evidence>
<name>A0ABS5PNL9_9FIRM</name>
<dbReference type="Pfam" id="PF01048">
    <property type="entry name" value="PNP_UDP_1"/>
    <property type="match status" value="1"/>
</dbReference>
<keyword evidence="8" id="KW-1185">Reference proteome</keyword>
<evidence type="ECO:0000256" key="5">
    <source>
        <dbReference type="ARBA" id="ARBA00023167"/>
    </source>
</evidence>
<dbReference type="GO" id="GO:0008782">
    <property type="term" value="F:adenosylhomocysteine nucleosidase activity"/>
    <property type="evidence" value="ECO:0007669"/>
    <property type="project" value="UniProtKB-EC"/>
</dbReference>
<evidence type="ECO:0000256" key="2">
    <source>
        <dbReference type="ARBA" id="ARBA00011974"/>
    </source>
</evidence>
<keyword evidence="5" id="KW-0486">Methionine biosynthesis</keyword>
<dbReference type="SUPFAM" id="SSF53167">
    <property type="entry name" value="Purine and uridine phosphorylases"/>
    <property type="match status" value="1"/>
</dbReference>
<evidence type="ECO:0000256" key="3">
    <source>
        <dbReference type="ARBA" id="ARBA00022605"/>
    </source>
</evidence>
<sequence>MIGIIGAMDLETEKLKAEMAIDNVLEMAGMSFYAGKLKDVDVVVVTCGVGKVNAAVCTQVLINEFSVQSIINTGVSGALDERLRIGDIVISTDCMEHDFDVTVFGYELGIVPRQATSVYKADEKLIDVAYEAGMASVKGQQILKGRVVSGDQFISSQEKKQMLVDVFHAATTEMEGAAIAHTCVLNHRPFVIIRAISDQANGEAHVNFDEFAKDAAINSNHMVLFMLERLAV</sequence>
<dbReference type="InterPro" id="IPR035994">
    <property type="entry name" value="Nucleoside_phosphorylase_sf"/>
</dbReference>
<evidence type="ECO:0000313" key="7">
    <source>
        <dbReference type="EMBL" id="MBS7526668.1"/>
    </source>
</evidence>
<comment type="caution">
    <text evidence="7">The sequence shown here is derived from an EMBL/GenBank/DDBJ whole genome shotgun (WGS) entry which is preliminary data.</text>
</comment>
<dbReference type="CDD" id="cd09008">
    <property type="entry name" value="MTAN"/>
    <property type="match status" value="1"/>
</dbReference>
<dbReference type="EMBL" id="JAHBCL010000012">
    <property type="protein sequence ID" value="MBS7526668.1"/>
    <property type="molecule type" value="Genomic_DNA"/>
</dbReference>
<keyword evidence="3" id="KW-0028">Amino-acid biosynthesis</keyword>
<dbReference type="PANTHER" id="PTHR46832">
    <property type="entry name" value="5'-METHYLTHIOADENOSINE/S-ADENOSYLHOMOCYSTEINE NUCLEOSIDASE"/>
    <property type="match status" value="1"/>
</dbReference>
<accession>A0ABS5PNL9</accession>
<dbReference type="Proteomes" id="UP000746471">
    <property type="component" value="Unassembled WGS sequence"/>
</dbReference>
<dbReference type="NCBIfam" id="NF004079">
    <property type="entry name" value="PRK05584.1"/>
    <property type="match status" value="1"/>
</dbReference>
<reference evidence="7 8" key="1">
    <citation type="submission" date="2021-05" db="EMBL/GenBank/DDBJ databases">
        <title>Fusibacter ferrireducens sp. nov., an anaerobic, sulfur- and Fe-reducing bacterium isolated from the mangrove sediment.</title>
        <authorList>
            <person name="Qiu D."/>
        </authorList>
    </citation>
    <scope>NUCLEOTIDE SEQUENCE [LARGE SCALE GENOMIC DNA]</scope>
    <source>
        <strain evidence="7 8">DSM 12116</strain>
    </source>
</reference>
<proteinExistence type="predicted"/>
<keyword evidence="4 7" id="KW-0378">Hydrolase</keyword>
<evidence type="ECO:0000313" key="8">
    <source>
        <dbReference type="Proteomes" id="UP000746471"/>
    </source>
</evidence>
<gene>
    <name evidence="7" type="ORF">KHM83_08265</name>
</gene>
<feature type="domain" description="Nucleoside phosphorylase" evidence="6">
    <location>
        <begin position="2"/>
        <end position="223"/>
    </location>
</feature>
<evidence type="ECO:0000256" key="1">
    <source>
        <dbReference type="ARBA" id="ARBA00004945"/>
    </source>
</evidence>
<organism evidence="7 8">
    <name type="scientific">Fusibacter paucivorans</name>
    <dbReference type="NCBI Taxonomy" id="76009"/>
    <lineage>
        <taxon>Bacteria</taxon>
        <taxon>Bacillati</taxon>
        <taxon>Bacillota</taxon>
        <taxon>Clostridia</taxon>
        <taxon>Eubacteriales</taxon>
        <taxon>Eubacteriales Family XII. Incertae Sedis</taxon>
        <taxon>Fusibacter</taxon>
    </lineage>
</organism>
<dbReference type="RefSeq" id="WP_213236529.1">
    <property type="nucleotide sequence ID" value="NZ_JAHBCL010000012.1"/>
</dbReference>
<evidence type="ECO:0000256" key="4">
    <source>
        <dbReference type="ARBA" id="ARBA00022801"/>
    </source>
</evidence>